<keyword evidence="16" id="KW-1185">Reference proteome</keyword>
<protein>
    <submittedName>
        <fullName evidence="15">TonB-dependent receptor</fullName>
    </submittedName>
</protein>
<organism evidence="15 16">
    <name type="scientific">Methylobacillus flagellatus (strain ATCC 51484 / DSM 6875 / VKM B-1610 / KT)</name>
    <dbReference type="NCBI Taxonomy" id="265072"/>
    <lineage>
        <taxon>Bacteria</taxon>
        <taxon>Pseudomonadati</taxon>
        <taxon>Pseudomonadota</taxon>
        <taxon>Betaproteobacteria</taxon>
        <taxon>Nitrosomonadales</taxon>
        <taxon>Methylophilaceae</taxon>
        <taxon>Methylobacillus</taxon>
    </lineage>
</organism>
<evidence type="ECO:0000313" key="15">
    <source>
        <dbReference type="EMBL" id="ABE48405.1"/>
    </source>
</evidence>
<sequence>MHITGKKVTHTLTPPAPVTPKHILTAITMAFSSTLTSMHVQAAGEINLPTVSVTANPLGVSSDDMVVPVSTLSGRELSLQRESTLGETLKSIPGVSSTYFGPNASRPIIRGLDGERVRMMQNGVGILDASSLSFDHAVPLDPLVIEQIDVVRGPAALLYGGSAVGGVVNAIDHRIPKEAINGVTGRSEVRFGGAENQKNGAVVVDAGNGVLTVHADAYKRKTDDLDIPGYAMSRRKSEQSGEARERKGRLVNSGSDADGGAIGASIALENGYVGMSYSTFNNKYGTVADPDVLIDMKSDRWDFASELRDLGRMISKVKVRMAYTDYKHQELEDGEVGTTFKNRGVEGSIEATHGNIGPLNGVVGIQFHNSRFQAMGEEAFVPSNRTNTRAVYLYEELPLDALKLTFGGRVEHAKIDSRGGDEFGPSQSKSFTPYSFAGGALFKLDEQWSVTANLSHNERAPSYFELYADGEHVATGQYEVGSSDLDKERSNGIDAQLRWKRHHHAFQIGAYYTRFNNFIGLFNSGELVNEDGIPGQADSVITEARFTGAKATFRGIEAEGKFRIYDKTGSLDLNLRGDYVRATNRDTGDPLPRISPLKLGFGLDYRFNRFGSRLDILRAFKQDRTDENELVTDGYTLVNATVTYKLPTSQHFQLEAFAKAYNLLDQTIRDHTSMLKDIAPMGGRSVLVGLRGDF</sequence>
<keyword evidence="5 10" id="KW-0812">Transmembrane</keyword>
<dbReference type="InterPro" id="IPR012910">
    <property type="entry name" value="Plug_dom"/>
</dbReference>
<evidence type="ECO:0000256" key="4">
    <source>
        <dbReference type="ARBA" id="ARBA00022452"/>
    </source>
</evidence>
<dbReference type="GO" id="GO:0009279">
    <property type="term" value="C:cell outer membrane"/>
    <property type="evidence" value="ECO:0007669"/>
    <property type="project" value="UniProtKB-SubCell"/>
</dbReference>
<comment type="similarity">
    <text evidence="2 10 11">Belongs to the TonB-dependent receptor family.</text>
</comment>
<dbReference type="InterPro" id="IPR037066">
    <property type="entry name" value="Plug_dom_sf"/>
</dbReference>
<dbReference type="PANTHER" id="PTHR30069">
    <property type="entry name" value="TONB-DEPENDENT OUTER MEMBRANE RECEPTOR"/>
    <property type="match status" value="1"/>
</dbReference>
<evidence type="ECO:0000256" key="7">
    <source>
        <dbReference type="ARBA" id="ARBA00023136"/>
    </source>
</evidence>
<dbReference type="PANTHER" id="PTHR30069:SF40">
    <property type="entry name" value="TONB-DEPENDENT RECEPTOR NMB0964-RELATED"/>
    <property type="match status" value="1"/>
</dbReference>
<feature type="domain" description="TonB-dependent receptor plug" evidence="14">
    <location>
        <begin position="64"/>
        <end position="167"/>
    </location>
</feature>
<dbReference type="Proteomes" id="UP000002440">
    <property type="component" value="Chromosome"/>
</dbReference>
<dbReference type="InterPro" id="IPR039426">
    <property type="entry name" value="TonB-dep_rcpt-like"/>
</dbReference>
<gene>
    <name evidence="15" type="ordered locus">Mfla_0134</name>
</gene>
<evidence type="ECO:0000256" key="6">
    <source>
        <dbReference type="ARBA" id="ARBA00023077"/>
    </source>
</evidence>
<evidence type="ECO:0000259" key="14">
    <source>
        <dbReference type="Pfam" id="PF07715"/>
    </source>
</evidence>
<dbReference type="KEGG" id="mfa:Mfla_0134"/>
<dbReference type="Pfam" id="PF00593">
    <property type="entry name" value="TonB_dep_Rec_b-barrel"/>
    <property type="match status" value="1"/>
</dbReference>
<evidence type="ECO:0000256" key="8">
    <source>
        <dbReference type="ARBA" id="ARBA00023170"/>
    </source>
</evidence>
<proteinExistence type="inferred from homology"/>
<feature type="compositionally biased region" description="Basic and acidic residues" evidence="12">
    <location>
        <begin position="235"/>
        <end position="245"/>
    </location>
</feature>
<dbReference type="Pfam" id="PF07715">
    <property type="entry name" value="Plug"/>
    <property type="match status" value="1"/>
</dbReference>
<evidence type="ECO:0000256" key="12">
    <source>
        <dbReference type="SAM" id="MobiDB-lite"/>
    </source>
</evidence>
<dbReference type="Gene3D" id="2.40.170.20">
    <property type="entry name" value="TonB-dependent receptor, beta-barrel domain"/>
    <property type="match status" value="1"/>
</dbReference>
<keyword evidence="8 15" id="KW-0675">Receptor</keyword>
<dbReference type="SUPFAM" id="SSF56935">
    <property type="entry name" value="Porins"/>
    <property type="match status" value="1"/>
</dbReference>
<feature type="region of interest" description="Disordered" evidence="12">
    <location>
        <begin position="233"/>
        <end position="254"/>
    </location>
</feature>
<comment type="subcellular location">
    <subcellularLocation>
        <location evidence="1 10">Cell outer membrane</location>
        <topology evidence="1 10">Multi-pass membrane protein</topology>
    </subcellularLocation>
</comment>
<dbReference type="STRING" id="265072.Mfla_0134"/>
<dbReference type="HOGENOM" id="CLU_008287_10_1_4"/>
<evidence type="ECO:0000256" key="1">
    <source>
        <dbReference type="ARBA" id="ARBA00004571"/>
    </source>
</evidence>
<evidence type="ECO:0000256" key="5">
    <source>
        <dbReference type="ARBA" id="ARBA00022692"/>
    </source>
</evidence>
<evidence type="ECO:0000256" key="3">
    <source>
        <dbReference type="ARBA" id="ARBA00022448"/>
    </source>
</evidence>
<keyword evidence="9 10" id="KW-0998">Cell outer membrane</keyword>
<keyword evidence="4 10" id="KW-1134">Transmembrane beta strand</keyword>
<keyword evidence="3 10" id="KW-0813">Transport</keyword>
<dbReference type="GO" id="GO:0044718">
    <property type="term" value="P:siderophore transmembrane transport"/>
    <property type="evidence" value="ECO:0007669"/>
    <property type="project" value="TreeGrafter"/>
</dbReference>
<evidence type="ECO:0000313" key="16">
    <source>
        <dbReference type="Proteomes" id="UP000002440"/>
    </source>
</evidence>
<keyword evidence="6 11" id="KW-0798">TonB box</keyword>
<accession>Q1H532</accession>
<evidence type="ECO:0000256" key="11">
    <source>
        <dbReference type="RuleBase" id="RU003357"/>
    </source>
</evidence>
<dbReference type="eggNOG" id="COG4771">
    <property type="taxonomic scope" value="Bacteria"/>
</dbReference>
<dbReference type="OrthoDB" id="9795928at2"/>
<dbReference type="PROSITE" id="PS52016">
    <property type="entry name" value="TONB_DEPENDENT_REC_3"/>
    <property type="match status" value="1"/>
</dbReference>
<reference evidence="15 16" key="1">
    <citation type="submission" date="2006-03" db="EMBL/GenBank/DDBJ databases">
        <title>Complete sequence of Methylobacillus flagellatus KT.</title>
        <authorList>
            <consortium name="US DOE Joint Genome Institute"/>
            <person name="Copeland A."/>
            <person name="Lucas S."/>
            <person name="Lapidus A."/>
            <person name="Barry K."/>
            <person name="Detter J.C."/>
            <person name="Glavina del Rio T."/>
            <person name="Hammon N."/>
            <person name="Israni S."/>
            <person name="Dalin E."/>
            <person name="Tice H."/>
            <person name="Pitluck S."/>
            <person name="Brettin T."/>
            <person name="Bruce D."/>
            <person name="Han C."/>
            <person name="Tapia R."/>
            <person name="Saunders E."/>
            <person name="Gilna P."/>
            <person name="Schmutz J."/>
            <person name="Larimer F."/>
            <person name="Land M."/>
            <person name="Kyrpides N."/>
            <person name="Anderson I."/>
            <person name="Richardson P."/>
        </authorList>
    </citation>
    <scope>NUCLEOTIDE SEQUENCE [LARGE SCALE GENOMIC DNA]</scope>
    <source>
        <strain evidence="16">KT / ATCC 51484 / DSM 6875</strain>
    </source>
</reference>
<evidence type="ECO:0000256" key="9">
    <source>
        <dbReference type="ARBA" id="ARBA00023237"/>
    </source>
</evidence>
<dbReference type="GO" id="GO:0015344">
    <property type="term" value="F:siderophore uptake transmembrane transporter activity"/>
    <property type="evidence" value="ECO:0007669"/>
    <property type="project" value="TreeGrafter"/>
</dbReference>
<name>Q1H532_METFK</name>
<keyword evidence="7 10" id="KW-0472">Membrane</keyword>
<dbReference type="RefSeq" id="WP_011478502.1">
    <property type="nucleotide sequence ID" value="NC_007947.1"/>
</dbReference>
<evidence type="ECO:0000259" key="13">
    <source>
        <dbReference type="Pfam" id="PF00593"/>
    </source>
</evidence>
<evidence type="ECO:0000256" key="10">
    <source>
        <dbReference type="PROSITE-ProRule" id="PRU01360"/>
    </source>
</evidence>
<dbReference type="EMBL" id="CP000284">
    <property type="protein sequence ID" value="ABE48405.1"/>
    <property type="molecule type" value="Genomic_DNA"/>
</dbReference>
<dbReference type="InterPro" id="IPR000531">
    <property type="entry name" value="Beta-barrel_TonB"/>
</dbReference>
<dbReference type="AlphaFoldDB" id="Q1H532"/>
<evidence type="ECO:0000256" key="2">
    <source>
        <dbReference type="ARBA" id="ARBA00009810"/>
    </source>
</evidence>
<dbReference type="Gene3D" id="2.170.130.10">
    <property type="entry name" value="TonB-dependent receptor, plug domain"/>
    <property type="match status" value="1"/>
</dbReference>
<dbReference type="InterPro" id="IPR036942">
    <property type="entry name" value="Beta-barrel_TonB_sf"/>
</dbReference>
<feature type="domain" description="TonB-dependent receptor-like beta-barrel" evidence="13">
    <location>
        <begin position="276"/>
        <end position="663"/>
    </location>
</feature>